<gene>
    <name evidence="1" type="ORF">C449_17446</name>
</gene>
<organism evidence="1 2">
    <name type="scientific">Halococcus saccharolyticus DSM 5350</name>
    <dbReference type="NCBI Taxonomy" id="1227455"/>
    <lineage>
        <taxon>Archaea</taxon>
        <taxon>Methanobacteriati</taxon>
        <taxon>Methanobacteriota</taxon>
        <taxon>Stenosarchaea group</taxon>
        <taxon>Halobacteria</taxon>
        <taxon>Halobacteriales</taxon>
        <taxon>Halococcaceae</taxon>
        <taxon>Halococcus</taxon>
    </lineage>
</organism>
<evidence type="ECO:0000313" key="1">
    <source>
        <dbReference type="EMBL" id="EMA42400.1"/>
    </source>
</evidence>
<sequence>MPVTNNVSSGVRPTSGIAPFSAFKTPKSPQPGHHVAWGSIPGVNTSRSISSSCAALPIALNDLLMD</sequence>
<dbReference type="EMBL" id="AOMD01000036">
    <property type="protein sequence ID" value="EMA42400.1"/>
    <property type="molecule type" value="Genomic_DNA"/>
</dbReference>
<reference evidence="1 2" key="1">
    <citation type="journal article" date="2014" name="PLoS Genet.">
        <title>Phylogenetically driven sequencing of extremely halophilic archaea reveals strategies for static and dynamic osmo-response.</title>
        <authorList>
            <person name="Becker E.A."/>
            <person name="Seitzer P.M."/>
            <person name="Tritt A."/>
            <person name="Larsen D."/>
            <person name="Krusor M."/>
            <person name="Yao A.I."/>
            <person name="Wu D."/>
            <person name="Madern D."/>
            <person name="Eisen J.A."/>
            <person name="Darling A.E."/>
            <person name="Facciotti M.T."/>
        </authorList>
    </citation>
    <scope>NUCLEOTIDE SEQUENCE [LARGE SCALE GENOMIC DNA]</scope>
    <source>
        <strain evidence="1 2">DSM 5350</strain>
    </source>
</reference>
<accession>M0MDD5</accession>
<dbReference type="Proteomes" id="UP000011669">
    <property type="component" value="Unassembled WGS sequence"/>
</dbReference>
<keyword evidence="2" id="KW-1185">Reference proteome</keyword>
<protein>
    <submittedName>
        <fullName evidence="1">Uncharacterized protein</fullName>
    </submittedName>
</protein>
<proteinExistence type="predicted"/>
<name>M0MDD5_9EURY</name>
<dbReference type="InParanoid" id="M0MDD5"/>
<evidence type="ECO:0000313" key="2">
    <source>
        <dbReference type="Proteomes" id="UP000011669"/>
    </source>
</evidence>
<comment type="caution">
    <text evidence="1">The sequence shown here is derived from an EMBL/GenBank/DDBJ whole genome shotgun (WGS) entry which is preliminary data.</text>
</comment>
<dbReference type="AlphaFoldDB" id="M0MDD5"/>